<keyword evidence="1" id="KW-0732">Signal</keyword>
<reference evidence="4" key="1">
    <citation type="submission" date="2020-02" db="EMBL/GenBank/DDBJ databases">
        <title>Genomic and physiological characterization of two novel Nitrospinaceae genera.</title>
        <authorList>
            <person name="Mueller A.J."/>
            <person name="Jung M.-Y."/>
            <person name="Strachan C.R."/>
            <person name="Herbold C.W."/>
            <person name="Kirkegaard R.H."/>
            <person name="Daims H."/>
        </authorList>
    </citation>
    <scope>NUCLEOTIDE SEQUENCE [LARGE SCALE GENOMIC DNA]</scope>
</reference>
<name>A0A7T0G3Q4_9BACT</name>
<sequence length="227" mass="26523">MHFFKSILLYLCALCCLMASGVALAGEREQFVDLVQFEGNTLFDHDTLAARVDMGDGIMVDKKLMRLFAEEVRAYYAANGFYNVLVYPDYRVVDGIITFKIDESAEFEHNRLTAVRMVKRAYALSGATPSREMQKMATDQLTLAFADRRMMERDRRMRQRENIERYVSLRIKEMREKTQAFASHREKIREHEHLLLVKMRENAVRRLEQMAAVQALLDQEVEEDLLP</sequence>
<dbReference type="AlphaFoldDB" id="A0A7T0G3Q4"/>
<feature type="domain" description="POTRA" evidence="2">
    <location>
        <begin position="34"/>
        <end position="103"/>
    </location>
</feature>
<dbReference type="KEGG" id="nva:G3M78_09745"/>
<evidence type="ECO:0000259" key="2">
    <source>
        <dbReference type="Pfam" id="PF07244"/>
    </source>
</evidence>
<dbReference type="Pfam" id="PF07244">
    <property type="entry name" value="POTRA"/>
    <property type="match status" value="1"/>
</dbReference>
<organism evidence="3 4">
    <name type="scientific">Candidatus Nitrohelix vancouverensis</name>
    <dbReference type="NCBI Taxonomy" id="2705534"/>
    <lineage>
        <taxon>Bacteria</taxon>
        <taxon>Pseudomonadati</taxon>
        <taxon>Nitrospinota/Tectimicrobiota group</taxon>
        <taxon>Nitrospinota</taxon>
        <taxon>Nitrospinia</taxon>
        <taxon>Nitrospinales</taxon>
        <taxon>Nitrospinaceae</taxon>
        <taxon>Candidatus Nitrohelix</taxon>
    </lineage>
</organism>
<feature type="chain" id="PRO_5032481101" description="POTRA domain-containing protein" evidence="1">
    <location>
        <begin position="26"/>
        <end position="227"/>
    </location>
</feature>
<dbReference type="EMBL" id="CP048620">
    <property type="protein sequence ID" value="QPJ65660.1"/>
    <property type="molecule type" value="Genomic_DNA"/>
</dbReference>
<evidence type="ECO:0000313" key="3">
    <source>
        <dbReference type="EMBL" id="QPJ65660.1"/>
    </source>
</evidence>
<evidence type="ECO:0000256" key="1">
    <source>
        <dbReference type="SAM" id="SignalP"/>
    </source>
</evidence>
<feature type="signal peptide" evidence="1">
    <location>
        <begin position="1"/>
        <end position="25"/>
    </location>
</feature>
<proteinExistence type="predicted"/>
<dbReference type="Proteomes" id="UP000594464">
    <property type="component" value="Chromosome"/>
</dbReference>
<dbReference type="Gene3D" id="3.10.20.310">
    <property type="entry name" value="membrane protein fhac"/>
    <property type="match status" value="1"/>
</dbReference>
<protein>
    <recommendedName>
        <fullName evidence="2">POTRA domain-containing protein</fullName>
    </recommendedName>
</protein>
<dbReference type="GO" id="GO:0019867">
    <property type="term" value="C:outer membrane"/>
    <property type="evidence" value="ECO:0007669"/>
    <property type="project" value="InterPro"/>
</dbReference>
<dbReference type="InterPro" id="IPR010827">
    <property type="entry name" value="BamA/TamA_POTRA"/>
</dbReference>
<gene>
    <name evidence="3" type="ORF">G3M78_09745</name>
</gene>
<accession>A0A7T0G3Q4</accession>
<evidence type="ECO:0000313" key="4">
    <source>
        <dbReference type="Proteomes" id="UP000594464"/>
    </source>
</evidence>